<proteinExistence type="inferred from homology"/>
<evidence type="ECO:0000256" key="3">
    <source>
        <dbReference type="ARBA" id="ARBA00038502"/>
    </source>
</evidence>
<evidence type="ECO:0000313" key="6">
    <source>
        <dbReference type="Proteomes" id="UP000028058"/>
    </source>
</evidence>
<dbReference type="EMBL" id="JNAD02000019">
    <property type="protein sequence ID" value="RKM91081.1"/>
    <property type="molecule type" value="Genomic_DNA"/>
</dbReference>
<name>A0A3R7EJP0_9ACTN</name>
<evidence type="ECO:0000259" key="4">
    <source>
        <dbReference type="PROSITE" id="PS51186"/>
    </source>
</evidence>
<comment type="similarity">
    <text evidence="3">Belongs to the acetyltransferase family. RimJ subfamily.</text>
</comment>
<dbReference type="PANTHER" id="PTHR43792:SF8">
    <property type="entry name" value="[RIBOSOMAL PROTEIN US5]-ALANINE N-ACETYLTRANSFERASE"/>
    <property type="match status" value="1"/>
</dbReference>
<protein>
    <submittedName>
        <fullName evidence="5">GNAT family N-acetyltransferase</fullName>
    </submittedName>
</protein>
<dbReference type="RefSeq" id="WP_043463984.1">
    <property type="nucleotide sequence ID" value="NZ_CP134822.1"/>
</dbReference>
<keyword evidence="6" id="KW-1185">Reference proteome</keyword>
<feature type="domain" description="N-acetyltransferase" evidence="4">
    <location>
        <begin position="13"/>
        <end position="179"/>
    </location>
</feature>
<dbReference type="Gene3D" id="3.40.630.30">
    <property type="match status" value="1"/>
</dbReference>
<gene>
    <name evidence="5" type="ORF">SFRA_030310</name>
</gene>
<accession>A0A3R7EJP0</accession>
<dbReference type="Pfam" id="PF13302">
    <property type="entry name" value="Acetyltransf_3"/>
    <property type="match status" value="1"/>
</dbReference>
<organism evidence="5 6">
    <name type="scientific">Streptomyces xinghaiensis</name>
    <dbReference type="NCBI Taxonomy" id="1038928"/>
    <lineage>
        <taxon>Bacteria</taxon>
        <taxon>Bacillati</taxon>
        <taxon>Actinomycetota</taxon>
        <taxon>Actinomycetes</taxon>
        <taxon>Kitasatosporales</taxon>
        <taxon>Streptomycetaceae</taxon>
        <taxon>Streptomyces</taxon>
    </lineage>
</organism>
<evidence type="ECO:0000256" key="1">
    <source>
        <dbReference type="ARBA" id="ARBA00022679"/>
    </source>
</evidence>
<dbReference type="InterPro" id="IPR016181">
    <property type="entry name" value="Acyl_CoA_acyltransferase"/>
</dbReference>
<dbReference type="GO" id="GO:0005737">
    <property type="term" value="C:cytoplasm"/>
    <property type="evidence" value="ECO:0007669"/>
    <property type="project" value="TreeGrafter"/>
</dbReference>
<comment type="caution">
    <text evidence="5">The sequence shown here is derived from an EMBL/GenBank/DDBJ whole genome shotgun (WGS) entry which is preliminary data.</text>
</comment>
<sequence>MSDDAYLLTGPRVGLRHLQDEDMAEFTERARESAEFHHPWVALPARPEDFTAYRQRFDEPDREGFVLCERGTGGIAGGAAVNNIVRGAFQSGALGYGAFVHAAGRGLMAEGLRLLLRHAFGELGLHRIEANVQPGNEPSLRLVRRLGFRREGLSPDFLFINGAWRDHERWAITTEMTRN</sequence>
<dbReference type="InterPro" id="IPR051531">
    <property type="entry name" value="N-acetyltransferase"/>
</dbReference>
<dbReference type="AlphaFoldDB" id="A0A3R7EJP0"/>
<dbReference type="PROSITE" id="PS51186">
    <property type="entry name" value="GNAT"/>
    <property type="match status" value="1"/>
</dbReference>
<dbReference type="SUPFAM" id="SSF55729">
    <property type="entry name" value="Acyl-CoA N-acyltransferases (Nat)"/>
    <property type="match status" value="1"/>
</dbReference>
<dbReference type="GO" id="GO:0008999">
    <property type="term" value="F:protein-N-terminal-alanine acetyltransferase activity"/>
    <property type="evidence" value="ECO:0007669"/>
    <property type="project" value="TreeGrafter"/>
</dbReference>
<dbReference type="Proteomes" id="UP000028058">
    <property type="component" value="Unassembled WGS sequence"/>
</dbReference>
<dbReference type="PANTHER" id="PTHR43792">
    <property type="entry name" value="GNAT FAMILY, PUTATIVE (AFU_ORTHOLOGUE AFUA_3G00765)-RELATED-RELATED"/>
    <property type="match status" value="1"/>
</dbReference>
<keyword evidence="2" id="KW-0012">Acyltransferase</keyword>
<evidence type="ECO:0000256" key="2">
    <source>
        <dbReference type="ARBA" id="ARBA00023315"/>
    </source>
</evidence>
<keyword evidence="1" id="KW-0808">Transferase</keyword>
<reference evidence="5 6" key="1">
    <citation type="journal article" date="2014" name="Genome Announc.">
        <title>Draft Genome Sequence of Streptomyces fradiae ATCC 19609, a Strain Highly Sensitive to Antibiotics.</title>
        <authorList>
            <person name="Bekker O.B."/>
            <person name="Klimina K.M."/>
            <person name="Vatlin A.A."/>
            <person name="Zakharevich N.V."/>
            <person name="Kasianov A.S."/>
            <person name="Danilenko V.N."/>
        </authorList>
    </citation>
    <scope>NUCLEOTIDE SEQUENCE [LARGE SCALE GENOMIC DNA]</scope>
    <source>
        <strain evidence="5 6">ATCC 19609</strain>
    </source>
</reference>
<evidence type="ECO:0000313" key="5">
    <source>
        <dbReference type="EMBL" id="RKM91081.1"/>
    </source>
</evidence>
<dbReference type="InterPro" id="IPR000182">
    <property type="entry name" value="GNAT_dom"/>
</dbReference>
<dbReference type="OrthoDB" id="5242221at2"/>